<gene>
    <name evidence="8" type="ordered locus">Mmc1_3414</name>
</gene>
<evidence type="ECO:0000259" key="7">
    <source>
        <dbReference type="Pfam" id="PF07696"/>
    </source>
</evidence>
<feature type="chain" id="PRO_5002627129" description="histidine kinase" evidence="5">
    <location>
        <begin position="28"/>
        <end position="560"/>
    </location>
</feature>
<dbReference type="EC" id="2.7.13.3" evidence="2"/>
<dbReference type="Gene3D" id="2.60.40.2380">
    <property type="match status" value="1"/>
</dbReference>
<sequence precursor="true">MARTAAHLLYGLFVLVSLLLSPTAVCAHERFYDATHNSPILLMRETQRQSLQGHFQLLPAQATPLTIEQVIKPQITQQFLNINWGFAGGFQSGERWLRVNLEREPDAPSRWIIELGSALLDRLELYIPTPTPGHYQRVVLGDHTPLNQRPMASRLYSVPLDLGSAPQTTLYLRLQTLQMMTLFGTIWQEQAFMENERQDNLIYGMHLGIFLLLIGVNLLAGIWLRDPVLRIYALYLVGLILIQANTANLFFLLLPITWPWFNDFVLIFALHIMTIAVILLWDHLLELKRYLPTMHKLYHVLVIGVALVMPFGLTQQVIYFSPHIMNLAFYVFALSSFLTLIIAYRRQSYGLYLLYFIAFLPTAVGGYIYRMMQEGTIPHNFWTEHAFQLGSLSHLILFTLVLGYRVQCMQQDQRRAQEALLRDIQSTELELERHVKRRAMELEAASASLESTHQQRMVAVHMERRIRRRQRTFLSLLSHEFRQPLSGIFRAVEMIRFKQPNLDSTTQAELLSIAQESKQLGIWVDTLLTEHARLNQEEDEEEEALLWDDEDDSPLMDTKP</sequence>
<dbReference type="EMBL" id="CP000471">
    <property type="protein sequence ID" value="ABK45900.1"/>
    <property type="molecule type" value="Genomic_DNA"/>
</dbReference>
<keyword evidence="5" id="KW-0732">Signal</keyword>
<dbReference type="eggNOG" id="COG2205">
    <property type="taxonomic scope" value="Bacteria"/>
</dbReference>
<dbReference type="InterPro" id="IPR036097">
    <property type="entry name" value="HisK_dim/P_sf"/>
</dbReference>
<protein>
    <recommendedName>
        <fullName evidence="2">histidine kinase</fullName>
        <ecNumber evidence="2">2.7.13.3</ecNumber>
    </recommendedName>
</protein>
<feature type="signal peptide" evidence="5">
    <location>
        <begin position="1"/>
        <end position="27"/>
    </location>
</feature>
<feature type="transmembrane region" description="Helical" evidence="4">
    <location>
        <begin position="389"/>
        <end position="406"/>
    </location>
</feature>
<keyword evidence="4" id="KW-1133">Transmembrane helix</keyword>
<dbReference type="InterPro" id="IPR003661">
    <property type="entry name" value="HisK_dim/P_dom"/>
</dbReference>
<evidence type="ECO:0000256" key="4">
    <source>
        <dbReference type="SAM" id="Phobius"/>
    </source>
</evidence>
<keyword evidence="4" id="KW-0812">Transmembrane</keyword>
<evidence type="ECO:0000313" key="8">
    <source>
        <dbReference type="EMBL" id="ABK45900.1"/>
    </source>
</evidence>
<accession>A0LD57</accession>
<feature type="domain" description="7TM-DISM receptor extracellular" evidence="7">
    <location>
        <begin position="53"/>
        <end position="188"/>
    </location>
</feature>
<name>A0LD57_MAGMM</name>
<evidence type="ECO:0000256" key="3">
    <source>
        <dbReference type="SAM" id="MobiDB-lite"/>
    </source>
</evidence>
<dbReference type="Pfam" id="PF07695">
    <property type="entry name" value="7TMR-DISM_7TM"/>
    <property type="match status" value="1"/>
</dbReference>
<dbReference type="InterPro" id="IPR011622">
    <property type="entry name" value="7TMR_DISM_rcpt_extracell_dom2"/>
</dbReference>
<dbReference type="AlphaFoldDB" id="A0LD57"/>
<evidence type="ECO:0000256" key="5">
    <source>
        <dbReference type="SAM" id="SignalP"/>
    </source>
</evidence>
<feature type="transmembrane region" description="Helical" evidence="4">
    <location>
        <begin position="324"/>
        <end position="344"/>
    </location>
</feature>
<keyword evidence="8" id="KW-0675">Receptor</keyword>
<dbReference type="CDD" id="cd00082">
    <property type="entry name" value="HisKA"/>
    <property type="match status" value="1"/>
</dbReference>
<feature type="domain" description="7TM-DISM receptor extracellular" evidence="6">
    <location>
        <begin position="200"/>
        <end position="405"/>
    </location>
</feature>
<dbReference type="Proteomes" id="UP000002586">
    <property type="component" value="Chromosome"/>
</dbReference>
<organism evidence="8 9">
    <name type="scientific">Magnetococcus marinus (strain ATCC BAA-1437 / JCM 17883 / MC-1)</name>
    <dbReference type="NCBI Taxonomy" id="156889"/>
    <lineage>
        <taxon>Bacteria</taxon>
        <taxon>Pseudomonadati</taxon>
        <taxon>Pseudomonadota</taxon>
        <taxon>Magnetococcia</taxon>
        <taxon>Magnetococcales</taxon>
        <taxon>Magnetococcaceae</taxon>
        <taxon>Magnetococcus</taxon>
    </lineage>
</organism>
<feature type="transmembrane region" description="Helical" evidence="4">
    <location>
        <begin position="264"/>
        <end position="285"/>
    </location>
</feature>
<dbReference type="OrthoDB" id="9806130at2"/>
<evidence type="ECO:0000256" key="1">
    <source>
        <dbReference type="ARBA" id="ARBA00000085"/>
    </source>
</evidence>
<dbReference type="Pfam" id="PF07696">
    <property type="entry name" value="7TMR-DISMED2"/>
    <property type="match status" value="1"/>
</dbReference>
<comment type="catalytic activity">
    <reaction evidence="1">
        <text>ATP + protein L-histidine = ADP + protein N-phospho-L-histidine.</text>
        <dbReference type="EC" id="2.7.13.3"/>
    </reaction>
</comment>
<reference evidence="8 9" key="2">
    <citation type="journal article" date="2012" name="Int. J. Syst. Evol. Microbiol.">
        <title>Magnetococcus marinus gen. nov., sp. nov., a marine, magnetotactic bacterium that represents a novel lineage (Magnetococcaceae fam. nov.; Magnetococcales ord. nov.) at the base of the Alphaproteobacteria.</title>
        <authorList>
            <person name="Bazylinski D.A."/>
            <person name="Williams T.J."/>
            <person name="Lefevre C.T."/>
            <person name="Berg R.J."/>
            <person name="Zhang C.L."/>
            <person name="Bowser S.S."/>
            <person name="Dean A.J."/>
            <person name="Beveridge T.J."/>
        </authorList>
    </citation>
    <scope>NUCLEOTIDE SEQUENCE [LARGE SCALE GENOMIC DNA]</scope>
    <source>
        <strain evidence="9">ATCC BAA-1437 / JCM 17883 / MC-1</strain>
    </source>
</reference>
<reference evidence="9" key="1">
    <citation type="journal article" date="2009" name="Appl. Environ. Microbiol.">
        <title>Complete genome sequence of the chemolithoautotrophic marine magnetotactic coccus strain MC-1.</title>
        <authorList>
            <person name="Schubbe S."/>
            <person name="Williams T.J."/>
            <person name="Xie G."/>
            <person name="Kiss H.E."/>
            <person name="Brettin T.S."/>
            <person name="Martinez D."/>
            <person name="Ross C.A."/>
            <person name="Schuler D."/>
            <person name="Cox B.L."/>
            <person name="Nealson K.H."/>
            <person name="Bazylinski D.A."/>
        </authorList>
    </citation>
    <scope>NUCLEOTIDE SEQUENCE [LARGE SCALE GENOMIC DNA]</scope>
    <source>
        <strain evidence="9">ATCC BAA-1437 / JCM 17883 / MC-1</strain>
    </source>
</reference>
<dbReference type="SUPFAM" id="SSF47384">
    <property type="entry name" value="Homodimeric domain of signal transducing histidine kinase"/>
    <property type="match status" value="1"/>
</dbReference>
<evidence type="ECO:0000256" key="2">
    <source>
        <dbReference type="ARBA" id="ARBA00012438"/>
    </source>
</evidence>
<dbReference type="KEGG" id="mgm:Mmc1_3414"/>
<feature type="transmembrane region" description="Helical" evidence="4">
    <location>
        <begin position="201"/>
        <end position="224"/>
    </location>
</feature>
<feature type="transmembrane region" description="Helical" evidence="4">
    <location>
        <begin position="351"/>
        <end position="369"/>
    </location>
</feature>
<dbReference type="HOGENOM" id="CLU_486439_0_0_5"/>
<proteinExistence type="predicted"/>
<dbReference type="Gene3D" id="1.10.287.130">
    <property type="match status" value="1"/>
</dbReference>
<feature type="compositionally biased region" description="Acidic residues" evidence="3">
    <location>
        <begin position="537"/>
        <end position="554"/>
    </location>
</feature>
<dbReference type="RefSeq" id="WP_011714957.1">
    <property type="nucleotide sequence ID" value="NC_008576.1"/>
</dbReference>
<feature type="transmembrane region" description="Helical" evidence="4">
    <location>
        <begin position="231"/>
        <end position="258"/>
    </location>
</feature>
<evidence type="ECO:0000259" key="6">
    <source>
        <dbReference type="Pfam" id="PF07695"/>
    </source>
</evidence>
<feature type="region of interest" description="Disordered" evidence="3">
    <location>
        <begin position="535"/>
        <end position="560"/>
    </location>
</feature>
<feature type="transmembrane region" description="Helical" evidence="4">
    <location>
        <begin position="297"/>
        <end position="318"/>
    </location>
</feature>
<dbReference type="STRING" id="156889.Mmc1_3414"/>
<keyword evidence="9" id="KW-1185">Reference proteome</keyword>
<evidence type="ECO:0000313" key="9">
    <source>
        <dbReference type="Proteomes" id="UP000002586"/>
    </source>
</evidence>
<dbReference type="GO" id="GO:0000155">
    <property type="term" value="F:phosphorelay sensor kinase activity"/>
    <property type="evidence" value="ECO:0007669"/>
    <property type="project" value="InterPro"/>
</dbReference>
<dbReference type="InterPro" id="IPR011623">
    <property type="entry name" value="7TMR_DISM_rcpt_extracell_dom1"/>
</dbReference>
<keyword evidence="4" id="KW-0472">Membrane</keyword>